<dbReference type="Proteomes" id="UP000663888">
    <property type="component" value="Unassembled WGS sequence"/>
</dbReference>
<dbReference type="InterPro" id="IPR015374">
    <property type="entry name" value="ChAPs"/>
</dbReference>
<comment type="caution">
    <text evidence="2">The sequence shown here is derived from an EMBL/GenBank/DDBJ whole genome shotgun (WGS) entry which is preliminary data.</text>
</comment>
<dbReference type="GO" id="GO:0006893">
    <property type="term" value="P:Golgi to plasma membrane transport"/>
    <property type="evidence" value="ECO:0007669"/>
    <property type="project" value="TreeGrafter"/>
</dbReference>
<protein>
    <submittedName>
        <fullName evidence="2">Uncharacterized protein</fullName>
    </submittedName>
</protein>
<reference evidence="2" key="1">
    <citation type="submission" date="2021-01" db="EMBL/GenBank/DDBJ databases">
        <authorList>
            <person name="Kaushik A."/>
        </authorList>
    </citation>
    <scope>NUCLEOTIDE SEQUENCE</scope>
    <source>
        <strain evidence="2">AG4-R118</strain>
    </source>
</reference>
<dbReference type="Gene3D" id="1.25.40.10">
    <property type="entry name" value="Tetratricopeptide repeat domain"/>
    <property type="match status" value="3"/>
</dbReference>
<dbReference type="PANTHER" id="PTHR31975">
    <property type="entry name" value="BUD SITE SELECTION PROTEIN 7-RELATED"/>
    <property type="match status" value="1"/>
</dbReference>
<gene>
    <name evidence="2" type="ORF">RDB_LOCUS38459</name>
</gene>
<name>A0A8H2XUL6_9AGAM</name>
<dbReference type="EMBL" id="CAJMWX010000825">
    <property type="protein sequence ID" value="CAE6433379.1"/>
    <property type="molecule type" value="Genomic_DNA"/>
</dbReference>
<dbReference type="Pfam" id="PF09295">
    <property type="entry name" value="ChAPs"/>
    <property type="match status" value="2"/>
</dbReference>
<dbReference type="InterPro" id="IPR011990">
    <property type="entry name" value="TPR-like_helical_dom_sf"/>
</dbReference>
<feature type="region of interest" description="Disordered" evidence="1">
    <location>
        <begin position="525"/>
        <end position="554"/>
    </location>
</feature>
<dbReference type="AlphaFoldDB" id="A0A8H2XUL6"/>
<evidence type="ECO:0000313" key="3">
    <source>
        <dbReference type="Proteomes" id="UP000663888"/>
    </source>
</evidence>
<dbReference type="PANTHER" id="PTHR31975:SF1">
    <property type="entry name" value="BUD SITE SELECTION PROTEIN 7-RELATED"/>
    <property type="match status" value="1"/>
</dbReference>
<sequence>MDAFRDIPEFFEVEIAECISARTETLASFRELGPPDLCHVVKTTGRAGQRDIGSYHYVSGVDASSSASLAAYLNSLTYALEQDSGWFAKGTSWKLRVGSYCCYNAFSRLDVRVDVKIPGGVQAYCIDLRGDRHEATPAIWQETYLSALLRAIHYADDPNYRLAGYRKLDPITTPEGESRFLQTAEALFHKGWQLGSDPEIQVASPVSNHLTSGILKYFGAAGRYAPAVNFFERMYVREPEVASLLATSYIGMNEEIKGLQTLSAALAASRPDPSSHVNSPPSYTLLHVQCDLVRSKGKKDWAVALARQAVNVAPSEFLTWAKLTECYIENGTILPAHDHAKPLTVPSFHSGQYESALLTLNSCPMFTYNERDLHRMPTPARTHLPVREFIKESGVLDEDSARDNEADIALLRLPAPSLRGTFAKAYALLTRLAAEVGWDELLRKRSAVFVMEEEYRSVKMKSAEQNEGQERIIHEDGTITHGRPMDDNASTRAMRRSPSPGALSNLSTDEELERHGCVLPQPTIKVSEHNDEEAGEERETSGFSGTAEGLEKPIPITVSSEDTEHKENGASSEPGLVQPKVDETMSFSTKRLCLATDLLDKYHEILHSDLRIWTIFRAEVAHFKTQRVAYKKTGTEWEILGDLGARLHHKEDAKEAYTRCLEQKFSAKAWMRLLEIYADEGDLQRGLNAAFRIACYQWRWYMESTYPTAVAQHLFKLGQAHGHAKLSYTLMSMGLPEGVLAIMQGYLNYGRTFKPEGWDF</sequence>
<evidence type="ECO:0000313" key="2">
    <source>
        <dbReference type="EMBL" id="CAE6433379.1"/>
    </source>
</evidence>
<proteinExistence type="predicted"/>
<evidence type="ECO:0000256" key="1">
    <source>
        <dbReference type="SAM" id="MobiDB-lite"/>
    </source>
</evidence>
<dbReference type="FunFam" id="1.25.40.10:FF:000149">
    <property type="entry name" value="Clathrin-coated vesiclec protein (Bud7)"/>
    <property type="match status" value="1"/>
</dbReference>
<organism evidence="2 3">
    <name type="scientific">Rhizoctonia solani</name>
    <dbReference type="NCBI Taxonomy" id="456999"/>
    <lineage>
        <taxon>Eukaryota</taxon>
        <taxon>Fungi</taxon>
        <taxon>Dikarya</taxon>
        <taxon>Basidiomycota</taxon>
        <taxon>Agaricomycotina</taxon>
        <taxon>Agaricomycetes</taxon>
        <taxon>Cantharellales</taxon>
        <taxon>Ceratobasidiaceae</taxon>
        <taxon>Rhizoctonia</taxon>
    </lineage>
</organism>
<feature type="region of interest" description="Disordered" evidence="1">
    <location>
        <begin position="478"/>
        <end position="510"/>
    </location>
</feature>
<dbReference type="GO" id="GO:0034044">
    <property type="term" value="C:exomer complex"/>
    <property type="evidence" value="ECO:0007669"/>
    <property type="project" value="UniProtKB-ARBA"/>
</dbReference>
<accession>A0A8H2XUL6</accession>